<proteinExistence type="predicted"/>
<evidence type="ECO:0000313" key="3">
    <source>
        <dbReference type="Proteomes" id="UP001215598"/>
    </source>
</evidence>
<feature type="region of interest" description="Disordered" evidence="1">
    <location>
        <begin position="401"/>
        <end position="441"/>
    </location>
</feature>
<reference evidence="2" key="1">
    <citation type="submission" date="2023-03" db="EMBL/GenBank/DDBJ databases">
        <title>Massive genome expansion in bonnet fungi (Mycena s.s.) driven by repeated elements and novel gene families across ecological guilds.</title>
        <authorList>
            <consortium name="Lawrence Berkeley National Laboratory"/>
            <person name="Harder C.B."/>
            <person name="Miyauchi S."/>
            <person name="Viragh M."/>
            <person name="Kuo A."/>
            <person name="Thoen E."/>
            <person name="Andreopoulos B."/>
            <person name="Lu D."/>
            <person name="Skrede I."/>
            <person name="Drula E."/>
            <person name="Henrissat B."/>
            <person name="Morin E."/>
            <person name="Kohler A."/>
            <person name="Barry K."/>
            <person name="LaButti K."/>
            <person name="Morin E."/>
            <person name="Salamov A."/>
            <person name="Lipzen A."/>
            <person name="Mereny Z."/>
            <person name="Hegedus B."/>
            <person name="Baldrian P."/>
            <person name="Stursova M."/>
            <person name="Weitz H."/>
            <person name="Taylor A."/>
            <person name="Grigoriev I.V."/>
            <person name="Nagy L.G."/>
            <person name="Martin F."/>
            <person name="Kauserud H."/>
        </authorList>
    </citation>
    <scope>NUCLEOTIDE SEQUENCE</scope>
    <source>
        <strain evidence="2">CBHHK182m</strain>
    </source>
</reference>
<evidence type="ECO:0000256" key="1">
    <source>
        <dbReference type="SAM" id="MobiDB-lite"/>
    </source>
</evidence>
<dbReference type="EMBL" id="JARKIB010000276">
    <property type="protein sequence ID" value="KAJ7717439.1"/>
    <property type="molecule type" value="Genomic_DNA"/>
</dbReference>
<keyword evidence="3" id="KW-1185">Reference proteome</keyword>
<feature type="compositionally biased region" description="Basic and acidic residues" evidence="1">
    <location>
        <begin position="410"/>
        <end position="429"/>
    </location>
</feature>
<organism evidence="2 3">
    <name type="scientific">Mycena metata</name>
    <dbReference type="NCBI Taxonomy" id="1033252"/>
    <lineage>
        <taxon>Eukaryota</taxon>
        <taxon>Fungi</taxon>
        <taxon>Dikarya</taxon>
        <taxon>Basidiomycota</taxon>
        <taxon>Agaricomycotina</taxon>
        <taxon>Agaricomycetes</taxon>
        <taxon>Agaricomycetidae</taxon>
        <taxon>Agaricales</taxon>
        <taxon>Marasmiineae</taxon>
        <taxon>Mycenaceae</taxon>
        <taxon>Mycena</taxon>
    </lineage>
</organism>
<sequence>MTTTLKGPTKPAVFLTSLLGEMNSVPTASTAPTAPTVIPMSTVTVTSAAVPTSTSPTVTSAPIVTAPIVTMASPPTVTATATSPTGVLAPSTPAVTSPTIPASNVVTSAPTITSPLAGPKPFVAPETRPATSLSVALPKKGKAAGNKAKPNVVVPTAPTTTAPVVDPTPFVAPETRTATSLLVAAKKAPAKGKATTGKAANSKKVSFALADERENATGVAHETAVRRGRGRPSTKTTPARVTQTDGEAVEHAWVNANPLPRRTEMGPGSRRDTLDDHSTAALREVTNTAPAADLGVIHSIVSANPALTKLIRSRDKGMQAREAEYQRKQEAVKVAAARERQAAKGWMEDNIDGARVICLTRARKPAKNPDGTAVHVAGMRLTAADVKARAADAKMLKALTSKKAPVPGGEKAETGVKKKAETGVKRKAEAQSTGATKRRKN</sequence>
<name>A0AAD7HCC0_9AGAR</name>
<evidence type="ECO:0000313" key="2">
    <source>
        <dbReference type="EMBL" id="KAJ7717439.1"/>
    </source>
</evidence>
<accession>A0AAD7HCC0</accession>
<feature type="compositionally biased region" description="Polar residues" evidence="1">
    <location>
        <begin position="233"/>
        <end position="245"/>
    </location>
</feature>
<gene>
    <name evidence="2" type="ORF">B0H16DRAFT_1740549</name>
</gene>
<dbReference type="Proteomes" id="UP001215598">
    <property type="component" value="Unassembled WGS sequence"/>
</dbReference>
<dbReference type="AlphaFoldDB" id="A0AAD7HCC0"/>
<feature type="region of interest" description="Disordered" evidence="1">
    <location>
        <begin position="217"/>
        <end position="246"/>
    </location>
</feature>
<protein>
    <submittedName>
        <fullName evidence="2">Uncharacterized protein</fullName>
    </submittedName>
</protein>
<comment type="caution">
    <text evidence="2">The sequence shown here is derived from an EMBL/GenBank/DDBJ whole genome shotgun (WGS) entry which is preliminary data.</text>
</comment>